<dbReference type="GO" id="GO:0000977">
    <property type="term" value="F:RNA polymerase II transcription regulatory region sequence-specific DNA binding"/>
    <property type="evidence" value="ECO:0007669"/>
    <property type="project" value="TreeGrafter"/>
</dbReference>
<dbReference type="GO" id="GO:0005634">
    <property type="term" value="C:nucleus"/>
    <property type="evidence" value="ECO:0007669"/>
    <property type="project" value="UniProtKB-SubCell"/>
</dbReference>
<feature type="domain" description="Zn(2)-C6 fungal-type" evidence="12">
    <location>
        <begin position="109"/>
        <end position="138"/>
    </location>
</feature>
<sequence length="526" mass="58514">MATQTITHSHLHPLHHISLIDQSHSIHPSMSFIPADYPESLTVCPKIKCEPSHTPRPASPLTKPLLTSFDCRSAESSLKSSTSIDHCHSNSISKEATVTAPKRKKANRACAHCQKAHLTCDDGRPCRRCTRRGLGASCADGFRKKAKYLRDYDDELVTRPRIRPPIYPSSLTTPQNLSNPDPSQFISSTPAGPAIPEPSFNYPIRLGKPLNQLATTQGFCSPLSAPLSPSSTGPISTSVDSFTNGIDWPDLSEFVSLDSFPNGLLEECWGNQPDIDLGPDAWLSKGEMAGEMKSPRRPPTPPASLAIGSSSSQSTSSPIRDDWMGFEEQDWKKVEARIGDENRFHELEQYLDQRFSLHPEDDETRAMRSVVANLRPELLNTQFSINDEDAELLERAVQRSLLELERMISVSGTPTVVWRRTGEVVCVGDEFCMLTDWSKNELKEKKSIFELFENDSVIKYFEKFDEAAFENLNQQVVMKYCGLICPGGRIVGCTFCFTIKRDLFNCPSLVIGNFLPILSSTLLTSS</sequence>
<dbReference type="GO" id="GO:0009267">
    <property type="term" value="P:cellular response to starvation"/>
    <property type="evidence" value="ECO:0007669"/>
    <property type="project" value="TreeGrafter"/>
</dbReference>
<dbReference type="GeneID" id="18926205"/>
<dbReference type="VEuPathDB" id="FungiDB:MELLADRAFT_118331"/>
<dbReference type="PROSITE" id="PS50048">
    <property type="entry name" value="ZN2_CY6_FUNGAL_2"/>
    <property type="match status" value="1"/>
</dbReference>
<evidence type="ECO:0000256" key="11">
    <source>
        <dbReference type="SAM" id="MobiDB-lite"/>
    </source>
</evidence>
<keyword evidence="9" id="KW-0539">Nucleus</keyword>
<dbReference type="PANTHER" id="PTHR47659:SF1">
    <property type="entry name" value="TRANSCRIPTION ACTIVATOR OF GLUCONEOGENESIS ERT1"/>
    <property type="match status" value="1"/>
</dbReference>
<keyword evidence="7" id="KW-0238">DNA-binding</keyword>
<evidence type="ECO:0000256" key="3">
    <source>
        <dbReference type="ARBA" id="ARBA00022432"/>
    </source>
</evidence>
<comment type="subcellular location">
    <subcellularLocation>
        <location evidence="1">Nucleus</location>
    </subcellularLocation>
</comment>
<dbReference type="Proteomes" id="UP000001072">
    <property type="component" value="Unassembled WGS sequence"/>
</dbReference>
<evidence type="ECO:0000313" key="13">
    <source>
        <dbReference type="EMBL" id="EGF99273.1"/>
    </source>
</evidence>
<feature type="region of interest" description="Disordered" evidence="11">
    <location>
        <begin position="289"/>
        <end position="321"/>
    </location>
</feature>
<dbReference type="KEGG" id="mlr:MELLADRAFT_118331"/>
<dbReference type="OrthoDB" id="2538135at2759"/>
<keyword evidence="5" id="KW-0862">Zinc</keyword>
<dbReference type="GO" id="GO:0000981">
    <property type="term" value="F:DNA-binding transcription factor activity, RNA polymerase II-specific"/>
    <property type="evidence" value="ECO:0007669"/>
    <property type="project" value="InterPro"/>
</dbReference>
<evidence type="ECO:0000256" key="9">
    <source>
        <dbReference type="ARBA" id="ARBA00023242"/>
    </source>
</evidence>
<keyword evidence="8" id="KW-0804">Transcription</keyword>
<organism evidence="14">
    <name type="scientific">Melampsora larici-populina (strain 98AG31 / pathotype 3-4-7)</name>
    <name type="common">Poplar leaf rust fungus</name>
    <dbReference type="NCBI Taxonomy" id="747676"/>
    <lineage>
        <taxon>Eukaryota</taxon>
        <taxon>Fungi</taxon>
        <taxon>Dikarya</taxon>
        <taxon>Basidiomycota</taxon>
        <taxon>Pucciniomycotina</taxon>
        <taxon>Pucciniomycetes</taxon>
        <taxon>Pucciniales</taxon>
        <taxon>Melampsoraceae</taxon>
        <taxon>Melampsora</taxon>
    </lineage>
</organism>
<dbReference type="Pfam" id="PF24990">
    <property type="entry name" value="PAS_13"/>
    <property type="match status" value="1"/>
</dbReference>
<comment type="similarity">
    <text evidence="2">Belongs to the ERT1/acuK family.</text>
</comment>
<dbReference type="EMBL" id="GL883161">
    <property type="protein sequence ID" value="EGF99273.1"/>
    <property type="molecule type" value="Genomic_DNA"/>
</dbReference>
<dbReference type="InParanoid" id="F4S7V1"/>
<dbReference type="PANTHER" id="PTHR47659">
    <property type="entry name" value="ZN(II)2CYS6 TRANSCRIPTION FACTOR (EUROFUNG)-RELATED"/>
    <property type="match status" value="1"/>
</dbReference>
<dbReference type="GO" id="GO:0008270">
    <property type="term" value="F:zinc ion binding"/>
    <property type="evidence" value="ECO:0007669"/>
    <property type="project" value="InterPro"/>
</dbReference>
<name>F4S7V1_MELLP</name>
<evidence type="ECO:0000259" key="12">
    <source>
        <dbReference type="PROSITE" id="PS50048"/>
    </source>
</evidence>
<gene>
    <name evidence="13" type="ORF">MELLADRAFT_118331</name>
</gene>
<evidence type="ECO:0000256" key="2">
    <source>
        <dbReference type="ARBA" id="ARBA00010855"/>
    </source>
</evidence>
<accession>F4S7V1</accession>
<dbReference type="RefSeq" id="XP_007417469.1">
    <property type="nucleotide sequence ID" value="XM_007417407.1"/>
</dbReference>
<evidence type="ECO:0000256" key="6">
    <source>
        <dbReference type="ARBA" id="ARBA00023015"/>
    </source>
</evidence>
<keyword evidence="3" id="KW-0312">Gluconeogenesis</keyword>
<dbReference type="GO" id="GO:0006094">
    <property type="term" value="P:gluconeogenesis"/>
    <property type="evidence" value="ECO:0007669"/>
    <property type="project" value="UniProtKB-KW"/>
</dbReference>
<evidence type="ECO:0000313" key="14">
    <source>
        <dbReference type="Proteomes" id="UP000001072"/>
    </source>
</evidence>
<evidence type="ECO:0000256" key="4">
    <source>
        <dbReference type="ARBA" id="ARBA00022723"/>
    </source>
</evidence>
<evidence type="ECO:0000256" key="5">
    <source>
        <dbReference type="ARBA" id="ARBA00022833"/>
    </source>
</evidence>
<keyword evidence="14" id="KW-1185">Reference proteome</keyword>
<evidence type="ECO:0000256" key="7">
    <source>
        <dbReference type="ARBA" id="ARBA00023125"/>
    </source>
</evidence>
<dbReference type="InterPro" id="IPR050335">
    <property type="entry name" value="ERT1_acuK_gluconeogen_tf"/>
</dbReference>
<evidence type="ECO:0000256" key="1">
    <source>
        <dbReference type="ARBA" id="ARBA00004123"/>
    </source>
</evidence>
<protein>
    <recommendedName>
        <fullName evidence="10">Transcription activator of gluconeogenesis ERT1</fullName>
    </recommendedName>
</protein>
<dbReference type="HOGENOM" id="CLU_010748_1_0_1"/>
<evidence type="ECO:0000256" key="8">
    <source>
        <dbReference type="ARBA" id="ARBA00023163"/>
    </source>
</evidence>
<proteinExistence type="inferred from homology"/>
<keyword evidence="6" id="KW-0805">Transcription regulation</keyword>
<dbReference type="SMART" id="SM00066">
    <property type="entry name" value="GAL4"/>
    <property type="match status" value="1"/>
</dbReference>
<reference evidence="14" key="1">
    <citation type="journal article" date="2011" name="Proc. Natl. Acad. Sci. U.S.A.">
        <title>Obligate biotrophy features unraveled by the genomic analysis of rust fungi.</title>
        <authorList>
            <person name="Duplessis S."/>
            <person name="Cuomo C.A."/>
            <person name="Lin Y.-C."/>
            <person name="Aerts A."/>
            <person name="Tisserant E."/>
            <person name="Veneault-Fourrey C."/>
            <person name="Joly D.L."/>
            <person name="Hacquard S."/>
            <person name="Amselem J."/>
            <person name="Cantarel B.L."/>
            <person name="Chiu R."/>
            <person name="Coutinho P.M."/>
            <person name="Feau N."/>
            <person name="Field M."/>
            <person name="Frey P."/>
            <person name="Gelhaye E."/>
            <person name="Goldberg J."/>
            <person name="Grabherr M.G."/>
            <person name="Kodira C.D."/>
            <person name="Kohler A."/>
            <person name="Kuees U."/>
            <person name="Lindquist E.A."/>
            <person name="Lucas S.M."/>
            <person name="Mago R."/>
            <person name="Mauceli E."/>
            <person name="Morin E."/>
            <person name="Murat C."/>
            <person name="Pangilinan J.L."/>
            <person name="Park R."/>
            <person name="Pearson M."/>
            <person name="Quesneville H."/>
            <person name="Rouhier N."/>
            <person name="Sakthikumar S."/>
            <person name="Salamov A.A."/>
            <person name="Schmutz J."/>
            <person name="Selles B."/>
            <person name="Shapiro H."/>
            <person name="Tanguay P."/>
            <person name="Tuskan G.A."/>
            <person name="Henrissat B."/>
            <person name="Van de Peer Y."/>
            <person name="Rouze P."/>
            <person name="Ellis J.G."/>
            <person name="Dodds P.N."/>
            <person name="Schein J.E."/>
            <person name="Zhong S."/>
            <person name="Hamelin R.C."/>
            <person name="Grigoriev I.V."/>
            <person name="Szabo L.J."/>
            <person name="Martin F."/>
        </authorList>
    </citation>
    <scope>NUCLEOTIDE SEQUENCE [LARGE SCALE GENOMIC DNA]</scope>
    <source>
        <strain evidence="14">98AG31 / pathotype 3-4-7</strain>
    </source>
</reference>
<dbReference type="SUPFAM" id="SSF57701">
    <property type="entry name" value="Zn2/Cys6 DNA-binding domain"/>
    <property type="match status" value="1"/>
</dbReference>
<dbReference type="AlphaFoldDB" id="F4S7V1"/>
<dbReference type="InterPro" id="IPR056751">
    <property type="entry name" value="PAS_13"/>
</dbReference>
<evidence type="ECO:0000256" key="10">
    <source>
        <dbReference type="ARBA" id="ARBA00040903"/>
    </source>
</evidence>
<dbReference type="InterPro" id="IPR036864">
    <property type="entry name" value="Zn2-C6_fun-type_DNA-bd_sf"/>
</dbReference>
<dbReference type="InterPro" id="IPR001138">
    <property type="entry name" value="Zn2Cys6_DnaBD"/>
</dbReference>
<dbReference type="CDD" id="cd00067">
    <property type="entry name" value="GAL4"/>
    <property type="match status" value="1"/>
</dbReference>
<dbReference type="eggNOG" id="ENOG502R1M5">
    <property type="taxonomic scope" value="Eukaryota"/>
</dbReference>
<keyword evidence="4" id="KW-0479">Metal-binding</keyword>